<sequence length="371" mass="40546">MNLKRLFWAVLALGAISCSTDDADDPKEEVKVTAKADFVVIGEDLDRVFQYSYEGAVDNGQLVDLTNQLGVLPNYLTLRQVNELLSFYSFGGGAFSLAQIDLATGARANFDDFYANGPGRSVVWGANNLSNVFFAYLGPSGTRNLAIQSVNLQDFTTEDLTVDFDIDTAFQPLFFGERIFITYRDGRGDYKLTAYDTESKTLGTYLNFGDVPISILIDDMGDLVVVKNGVDASIEVYDVNTMSLVRSAQLDFNSGFSPGPVEGAVLSGDRLYYALPFVQPARYPAGPAIFDFVTQENFVADLTGIATEIEQELGTTVLITAQSYDPQQEVFLVGYGTTSDEVLGGVMQIATDGQLVANITFPFFPTYFVKN</sequence>
<dbReference type="KEGG" id="mlt:VC82_1473"/>
<evidence type="ECO:0008006" key="4">
    <source>
        <dbReference type="Google" id="ProtNLM"/>
    </source>
</evidence>
<keyword evidence="3" id="KW-1185">Reference proteome</keyword>
<evidence type="ECO:0000313" key="2">
    <source>
        <dbReference type="EMBL" id="AKA35095.1"/>
    </source>
</evidence>
<keyword evidence="1" id="KW-0732">Signal</keyword>
<dbReference type="AlphaFoldDB" id="A0A0D5YS58"/>
<dbReference type="EMBL" id="CP011071">
    <property type="protein sequence ID" value="AKA35095.1"/>
    <property type="molecule type" value="Genomic_DNA"/>
</dbReference>
<dbReference type="InterPro" id="IPR015943">
    <property type="entry name" value="WD40/YVTN_repeat-like_dom_sf"/>
</dbReference>
<dbReference type="Proteomes" id="UP000032726">
    <property type="component" value="Chromosome"/>
</dbReference>
<feature type="chain" id="PRO_5002300109" description="Lipoprotein" evidence="1">
    <location>
        <begin position="24"/>
        <end position="371"/>
    </location>
</feature>
<dbReference type="Gene3D" id="2.130.10.10">
    <property type="entry name" value="YVTN repeat-like/Quinoprotein amine dehydrogenase"/>
    <property type="match status" value="1"/>
</dbReference>
<evidence type="ECO:0000313" key="3">
    <source>
        <dbReference type="Proteomes" id="UP000032726"/>
    </source>
</evidence>
<dbReference type="STRING" id="516051.VC82_1473"/>
<reference evidence="2 3" key="1">
    <citation type="submission" date="2015-03" db="EMBL/GenBank/DDBJ databases">
        <title>Complete genome sequence of Muricauda lutaonensis CC-HSB-11T, isolated from a coastal hot spring.</title>
        <authorList>
            <person name="Kim K.M."/>
        </authorList>
    </citation>
    <scope>NUCLEOTIDE SEQUENCE [LARGE SCALE GENOMIC DNA]</scope>
    <source>
        <strain evidence="2 3">CC-HSB-11</strain>
    </source>
</reference>
<protein>
    <recommendedName>
        <fullName evidence="4">Lipoprotein</fullName>
    </recommendedName>
</protein>
<proteinExistence type="predicted"/>
<feature type="signal peptide" evidence="1">
    <location>
        <begin position="1"/>
        <end position="23"/>
    </location>
</feature>
<dbReference type="PROSITE" id="PS51257">
    <property type="entry name" value="PROKAR_LIPOPROTEIN"/>
    <property type="match status" value="1"/>
</dbReference>
<name>A0A0D5YS58_9FLAO</name>
<dbReference type="SUPFAM" id="SSF50969">
    <property type="entry name" value="YVTN repeat-like/Quinoprotein amine dehydrogenase"/>
    <property type="match status" value="1"/>
</dbReference>
<dbReference type="HOGENOM" id="CLU_745605_0_0_10"/>
<organism evidence="2 3">
    <name type="scientific">Flagellimonas lutaonensis</name>
    <dbReference type="NCBI Taxonomy" id="516051"/>
    <lineage>
        <taxon>Bacteria</taxon>
        <taxon>Pseudomonadati</taxon>
        <taxon>Bacteroidota</taxon>
        <taxon>Flavobacteriia</taxon>
        <taxon>Flavobacteriales</taxon>
        <taxon>Flavobacteriaceae</taxon>
        <taxon>Flagellimonas</taxon>
    </lineage>
</organism>
<gene>
    <name evidence="2" type="ORF">VC82_1473</name>
</gene>
<accession>A0A0D5YS58</accession>
<evidence type="ECO:0000256" key="1">
    <source>
        <dbReference type="SAM" id="SignalP"/>
    </source>
</evidence>
<dbReference type="InterPro" id="IPR011044">
    <property type="entry name" value="Quino_amine_DH_bsu"/>
</dbReference>